<dbReference type="InterPro" id="IPR011009">
    <property type="entry name" value="Kinase-like_dom_sf"/>
</dbReference>
<dbReference type="PROSITE" id="PS00109">
    <property type="entry name" value="PROTEIN_KINASE_TYR"/>
    <property type="match status" value="1"/>
</dbReference>
<keyword evidence="5" id="KW-0808">Transferase</keyword>
<dbReference type="PANTHER" id="PTHR44329:SF298">
    <property type="entry name" value="MIXED LINEAGE KINASE DOMAIN-LIKE PROTEIN"/>
    <property type="match status" value="1"/>
</dbReference>
<reference evidence="5" key="1">
    <citation type="submission" date="2023-03" db="EMBL/GenBank/DDBJ databases">
        <authorList>
            <person name="Steffen K."/>
            <person name="Cardenas P."/>
        </authorList>
    </citation>
    <scope>NUCLEOTIDE SEQUENCE</scope>
</reference>
<dbReference type="EMBL" id="CASHTH010003102">
    <property type="protein sequence ID" value="CAI8040317.1"/>
    <property type="molecule type" value="Genomic_DNA"/>
</dbReference>
<evidence type="ECO:0000256" key="1">
    <source>
        <dbReference type="ARBA" id="ARBA00022741"/>
    </source>
</evidence>
<dbReference type="GO" id="GO:0005524">
    <property type="term" value="F:ATP binding"/>
    <property type="evidence" value="ECO:0007669"/>
    <property type="project" value="UniProtKB-KW"/>
</dbReference>
<dbReference type="AlphaFoldDB" id="A0AA35X7A6"/>
<organism evidence="5 6">
    <name type="scientific">Geodia barretti</name>
    <name type="common">Barrett's horny sponge</name>
    <dbReference type="NCBI Taxonomy" id="519541"/>
    <lineage>
        <taxon>Eukaryota</taxon>
        <taxon>Metazoa</taxon>
        <taxon>Porifera</taxon>
        <taxon>Demospongiae</taxon>
        <taxon>Heteroscleromorpha</taxon>
        <taxon>Tetractinellida</taxon>
        <taxon>Astrophorina</taxon>
        <taxon>Geodiidae</taxon>
        <taxon>Geodia</taxon>
    </lineage>
</organism>
<evidence type="ECO:0000259" key="4">
    <source>
        <dbReference type="PROSITE" id="PS50011"/>
    </source>
</evidence>
<gene>
    <name evidence="5" type="ORF">GBAR_LOCUS22471</name>
</gene>
<feature type="region of interest" description="Disordered" evidence="3">
    <location>
        <begin position="40"/>
        <end position="80"/>
    </location>
</feature>
<dbReference type="Gene3D" id="1.10.510.10">
    <property type="entry name" value="Transferase(Phosphotransferase) domain 1"/>
    <property type="match status" value="1"/>
</dbReference>
<dbReference type="PROSITE" id="PS50011">
    <property type="entry name" value="PROTEIN_KINASE_DOM"/>
    <property type="match status" value="1"/>
</dbReference>
<dbReference type="SUPFAM" id="SSF56112">
    <property type="entry name" value="Protein kinase-like (PK-like)"/>
    <property type="match status" value="1"/>
</dbReference>
<protein>
    <submittedName>
        <fullName evidence="5">Probable serine/threonine-protein kinase DDB_G0271682</fullName>
    </submittedName>
</protein>
<evidence type="ECO:0000256" key="2">
    <source>
        <dbReference type="ARBA" id="ARBA00022840"/>
    </source>
</evidence>
<dbReference type="PANTHER" id="PTHR44329">
    <property type="entry name" value="SERINE/THREONINE-PROTEIN KINASE TNNI3K-RELATED"/>
    <property type="match status" value="1"/>
</dbReference>
<dbReference type="Gene3D" id="3.30.200.20">
    <property type="entry name" value="Phosphorylase Kinase, domain 1"/>
    <property type="match status" value="1"/>
</dbReference>
<dbReference type="InterPro" id="IPR000719">
    <property type="entry name" value="Prot_kinase_dom"/>
</dbReference>
<name>A0AA35X7A6_GEOBA</name>
<evidence type="ECO:0000256" key="3">
    <source>
        <dbReference type="SAM" id="MobiDB-lite"/>
    </source>
</evidence>
<keyword evidence="2" id="KW-0067">ATP-binding</keyword>
<proteinExistence type="predicted"/>
<dbReference type="InterPro" id="IPR051681">
    <property type="entry name" value="Ser/Thr_Kinases-Pseudokinases"/>
</dbReference>
<dbReference type="GO" id="GO:0097527">
    <property type="term" value="P:necroptotic signaling pathway"/>
    <property type="evidence" value="ECO:0007669"/>
    <property type="project" value="TreeGrafter"/>
</dbReference>
<accession>A0AA35X7A6</accession>
<dbReference type="GO" id="GO:0004672">
    <property type="term" value="F:protein kinase activity"/>
    <property type="evidence" value="ECO:0007669"/>
    <property type="project" value="InterPro"/>
</dbReference>
<dbReference type="InterPro" id="IPR008266">
    <property type="entry name" value="Tyr_kinase_AS"/>
</dbReference>
<dbReference type="Proteomes" id="UP001174909">
    <property type="component" value="Unassembled WGS sequence"/>
</dbReference>
<keyword evidence="6" id="KW-1185">Reference proteome</keyword>
<dbReference type="Pfam" id="PF00069">
    <property type="entry name" value="Pkinase"/>
    <property type="match status" value="1"/>
</dbReference>
<feature type="domain" description="Protein kinase" evidence="4">
    <location>
        <begin position="145"/>
        <end position="386"/>
    </location>
</feature>
<comment type="caution">
    <text evidence="5">The sequence shown here is derived from an EMBL/GenBank/DDBJ whole genome shotgun (WGS) entry which is preliminary data.</text>
</comment>
<keyword evidence="5" id="KW-0418">Kinase</keyword>
<evidence type="ECO:0000313" key="5">
    <source>
        <dbReference type="EMBL" id="CAI8040317.1"/>
    </source>
</evidence>
<sequence length="386" mass="45419">MIEKFRYTAEIWQRSTGEGETARMERRQLERERDRALGEKRVMERERDREREEKRVMERERDREREEKRVMERERDREREEKRVMERERERVRVELQRCQARANQLQERLEEVERREHEKVVVQEQAIAAEQRGPSWEVMEDELEETEEELGCGGWAKVKVAKLKVAAKCLHGQLIYDYHRQLFRREMDVAARVSHPNLLRFLGARLEGGMAILTEFMPTSLRALVNRRPRQRLPLEHVLSIAIDVARALNYLHNMSPDPIIHRDLSSANVLLQPSPDGGWLAKVSDYGTANFQSQLQTVNPGSPVYTAPESHDPALQTPKMDIYSFGVLLVEMYTCDFPAPERRAELMESIDHPRLLNLIRQCLNVDRDRRPTAAQLVDLLHAMQ</sequence>
<keyword evidence="1" id="KW-0547">Nucleotide-binding</keyword>
<evidence type="ECO:0000313" key="6">
    <source>
        <dbReference type="Proteomes" id="UP001174909"/>
    </source>
</evidence>